<feature type="compositionally biased region" description="Acidic residues" evidence="3">
    <location>
        <begin position="272"/>
        <end position="281"/>
    </location>
</feature>
<keyword evidence="1 2" id="KW-0539">Nucleus</keyword>
<dbReference type="Proteomes" id="UP000789706">
    <property type="component" value="Unassembled WGS sequence"/>
</dbReference>
<dbReference type="InterPro" id="IPR003105">
    <property type="entry name" value="SRA_YDG"/>
</dbReference>
<dbReference type="OrthoDB" id="2270193at2759"/>
<dbReference type="InterPro" id="IPR036987">
    <property type="entry name" value="SRA-YDG_sf"/>
</dbReference>
<feature type="compositionally biased region" description="Polar residues" evidence="3">
    <location>
        <begin position="289"/>
        <end position="299"/>
    </location>
</feature>
<evidence type="ECO:0000256" key="2">
    <source>
        <dbReference type="PROSITE-ProRule" id="PRU00358"/>
    </source>
</evidence>
<dbReference type="Gene3D" id="2.30.280.10">
    <property type="entry name" value="SRA-YDG"/>
    <property type="match status" value="1"/>
</dbReference>
<dbReference type="Pfam" id="PF02182">
    <property type="entry name" value="SAD_SRA"/>
    <property type="match status" value="1"/>
</dbReference>
<keyword evidence="6" id="KW-1185">Reference proteome</keyword>
<dbReference type="SMART" id="SM00466">
    <property type="entry name" value="SRA"/>
    <property type="match status" value="1"/>
</dbReference>
<feature type="region of interest" description="Disordered" evidence="3">
    <location>
        <begin position="29"/>
        <end position="50"/>
    </location>
</feature>
<feature type="region of interest" description="Disordered" evidence="3">
    <location>
        <begin position="245"/>
        <end position="394"/>
    </location>
</feature>
<dbReference type="GO" id="GO:0044027">
    <property type="term" value="P:negative regulation of gene expression via chromosomal CpG island methylation"/>
    <property type="evidence" value="ECO:0007669"/>
    <property type="project" value="TreeGrafter"/>
</dbReference>
<feature type="compositionally biased region" description="Basic and acidic residues" evidence="3">
    <location>
        <begin position="300"/>
        <end position="327"/>
    </location>
</feature>
<dbReference type="GO" id="GO:0005634">
    <property type="term" value="C:nucleus"/>
    <property type="evidence" value="ECO:0007669"/>
    <property type="project" value="UniProtKB-SubCell"/>
</dbReference>
<name>A0A9N8YR09_9GLOM</name>
<evidence type="ECO:0000256" key="1">
    <source>
        <dbReference type="ARBA" id="ARBA00023242"/>
    </source>
</evidence>
<dbReference type="EMBL" id="CAJVPK010000109">
    <property type="protein sequence ID" value="CAG8450567.1"/>
    <property type="molecule type" value="Genomic_DNA"/>
</dbReference>
<reference evidence="5" key="1">
    <citation type="submission" date="2021-06" db="EMBL/GenBank/DDBJ databases">
        <authorList>
            <person name="Kallberg Y."/>
            <person name="Tangrot J."/>
            <person name="Rosling A."/>
        </authorList>
    </citation>
    <scope>NUCLEOTIDE SEQUENCE</scope>
    <source>
        <strain evidence="5">AZ414A</strain>
    </source>
</reference>
<dbReference type="PROSITE" id="PS51015">
    <property type="entry name" value="YDG"/>
    <property type="match status" value="1"/>
</dbReference>
<dbReference type="InterPro" id="IPR045134">
    <property type="entry name" value="UHRF1/2-like"/>
</dbReference>
<evidence type="ECO:0000256" key="3">
    <source>
        <dbReference type="SAM" id="MobiDB-lite"/>
    </source>
</evidence>
<dbReference type="PANTHER" id="PTHR14140:SF27">
    <property type="entry name" value="OS04G0289800 PROTEIN"/>
    <property type="match status" value="1"/>
</dbReference>
<comment type="caution">
    <text evidence="5">The sequence shown here is derived from an EMBL/GenBank/DDBJ whole genome shotgun (WGS) entry which is preliminary data.</text>
</comment>
<protein>
    <submittedName>
        <fullName evidence="5">6722_t:CDS:1</fullName>
    </submittedName>
</protein>
<gene>
    <name evidence="5" type="ORF">DEBURN_LOCUS2107</name>
</gene>
<organism evidence="5 6">
    <name type="scientific">Diversispora eburnea</name>
    <dbReference type="NCBI Taxonomy" id="1213867"/>
    <lineage>
        <taxon>Eukaryota</taxon>
        <taxon>Fungi</taxon>
        <taxon>Fungi incertae sedis</taxon>
        <taxon>Mucoromycota</taxon>
        <taxon>Glomeromycotina</taxon>
        <taxon>Glomeromycetes</taxon>
        <taxon>Diversisporales</taxon>
        <taxon>Diversisporaceae</taxon>
        <taxon>Diversispora</taxon>
    </lineage>
</organism>
<evidence type="ECO:0000313" key="5">
    <source>
        <dbReference type="EMBL" id="CAG8450567.1"/>
    </source>
</evidence>
<dbReference type="AlphaFoldDB" id="A0A9N8YR09"/>
<dbReference type="PANTHER" id="PTHR14140">
    <property type="entry name" value="E3 UBIQUITIN-PROTEIN LIGASE UHRF-RELATED"/>
    <property type="match status" value="1"/>
</dbReference>
<dbReference type="SUPFAM" id="SSF88697">
    <property type="entry name" value="PUA domain-like"/>
    <property type="match status" value="1"/>
</dbReference>
<evidence type="ECO:0000313" key="6">
    <source>
        <dbReference type="Proteomes" id="UP000789706"/>
    </source>
</evidence>
<sequence>MNEYEKKRVENIENNKRILRELGLEKPPIPLSSPVVTRKTTRKKNKKKDSYVVNSIVPQASTSNTSLINSLRRSSRIANNPDSHKVNALIKVSITKKNWRENRPDPKQIGHIPGYEVEEEGAISVALSGGYEDDVDWGDAFTYTGSGGRDLKGTKYKPKNLRTAPQDQALIGGNLALKVSCETGNPVRVIRGYKLNNEYAPKEGYRYDGLYKVEKWWEEIGLSGFRVFKYAFKRFPDQPPLGTCLHEFTDSEDDSDNNDGGSLKDYDSQLDNADDKEENQNEEIPSHAIRSSKQLIGQKSTDKKDNKKKVKEINKDKEVDTKKREGEPESSQSIRISKRSKHNQKEVSVENKEEEQESSQLAHAPRKSKRNQKEDKVEKQKLSQSTRTSQRIKK</sequence>
<dbReference type="GO" id="GO:0061630">
    <property type="term" value="F:ubiquitin protein ligase activity"/>
    <property type="evidence" value="ECO:0007669"/>
    <property type="project" value="TreeGrafter"/>
</dbReference>
<dbReference type="GO" id="GO:0016567">
    <property type="term" value="P:protein ubiquitination"/>
    <property type="evidence" value="ECO:0007669"/>
    <property type="project" value="TreeGrafter"/>
</dbReference>
<accession>A0A9N8YR09</accession>
<evidence type="ECO:0000259" key="4">
    <source>
        <dbReference type="PROSITE" id="PS51015"/>
    </source>
</evidence>
<comment type="subcellular location">
    <subcellularLocation>
        <location evidence="2">Nucleus</location>
    </subcellularLocation>
</comment>
<feature type="compositionally biased region" description="Basic and acidic residues" evidence="3">
    <location>
        <begin position="371"/>
        <end position="381"/>
    </location>
</feature>
<feature type="domain" description="YDG" evidence="4">
    <location>
        <begin position="79"/>
        <end position="234"/>
    </location>
</feature>
<feature type="compositionally biased region" description="Polar residues" evidence="3">
    <location>
        <begin position="382"/>
        <end position="394"/>
    </location>
</feature>
<proteinExistence type="predicted"/>
<dbReference type="InterPro" id="IPR015947">
    <property type="entry name" value="PUA-like_sf"/>
</dbReference>